<dbReference type="EMBL" id="BMAW01078481">
    <property type="protein sequence ID" value="GFU11179.1"/>
    <property type="molecule type" value="Genomic_DNA"/>
</dbReference>
<dbReference type="PANTHER" id="PTHR47573:SF1">
    <property type="entry name" value="PROTEIN AF-9 HOMOLOG"/>
    <property type="match status" value="1"/>
</dbReference>
<dbReference type="OrthoDB" id="16041at2759"/>
<feature type="domain" description="YEATS" evidence="7">
    <location>
        <begin position="250"/>
        <end position="395"/>
    </location>
</feature>
<dbReference type="CDD" id="cd16909">
    <property type="entry name" value="YEATS_GAS41_like"/>
    <property type="match status" value="1"/>
</dbReference>
<evidence type="ECO:0000313" key="8">
    <source>
        <dbReference type="EMBL" id="GFU11179.1"/>
    </source>
</evidence>
<reference evidence="8" key="1">
    <citation type="submission" date="2020-08" db="EMBL/GenBank/DDBJ databases">
        <title>Multicomponent nature underlies the extraordinary mechanical properties of spider dragline silk.</title>
        <authorList>
            <person name="Kono N."/>
            <person name="Nakamura H."/>
            <person name="Mori M."/>
            <person name="Yoshida Y."/>
            <person name="Ohtoshi R."/>
            <person name="Malay A.D."/>
            <person name="Moran D.A.P."/>
            <person name="Tomita M."/>
            <person name="Numata K."/>
            <person name="Arakawa K."/>
        </authorList>
    </citation>
    <scope>NUCLEOTIDE SEQUENCE</scope>
</reference>
<evidence type="ECO:0000256" key="1">
    <source>
        <dbReference type="ARBA" id="ARBA00023015"/>
    </source>
</evidence>
<dbReference type="InterPro" id="IPR055129">
    <property type="entry name" value="YEATS_dom"/>
</dbReference>
<accession>A0A8X6QCE0</accession>
<comment type="subcellular location">
    <subcellularLocation>
        <location evidence="4">Nucleus</location>
    </subcellularLocation>
</comment>
<evidence type="ECO:0000256" key="3">
    <source>
        <dbReference type="ARBA" id="ARBA00023242"/>
    </source>
</evidence>
<gene>
    <name evidence="8" type="primary">YEATS4</name>
    <name evidence="8" type="ORF">NPIL_343831</name>
</gene>
<protein>
    <submittedName>
        <fullName evidence="8">YEATS domain-containing protein 4</fullName>
    </submittedName>
</protein>
<dbReference type="AlphaFoldDB" id="A0A8X6QCE0"/>
<dbReference type="GO" id="GO:0005634">
    <property type="term" value="C:nucleus"/>
    <property type="evidence" value="ECO:0007669"/>
    <property type="project" value="UniProtKB-SubCell"/>
</dbReference>
<dbReference type="PROSITE" id="PS51037">
    <property type="entry name" value="YEATS"/>
    <property type="match status" value="1"/>
</dbReference>
<proteinExistence type="predicted"/>
<dbReference type="PANTHER" id="PTHR47573">
    <property type="entry name" value="PROTEIN AF-9 HOMOLOG"/>
    <property type="match status" value="1"/>
</dbReference>
<feature type="region of interest" description="Disordered" evidence="6">
    <location>
        <begin position="107"/>
        <end position="209"/>
    </location>
</feature>
<sequence length="455" mass="48890">MWHIWLHIFSNEERRIENFEGIASVSSLSVLDHIVAEKKIGSTLHRKCEIVLQKMDSKHVASFSANQRSPSAKASGAISKGCGATCKGAATPSKGIGSFSKGIEIPNKGAVSPNKGTVSPNKGTVSPNKGTGSPCKGIAMSGKGTPMSGKGSPIPGRGPPISGKGASIPSKGSPLPSRGAPIPSKGASAPNRGAPIPSKGVTAPSKGVPLPNRGAGIFLRGPGTISKATGTISKATGATCKVNPSSDGGRLKGVQIVKPIIYGNVAWYLGTKRDQDGHTHQWNVYLKAYENEDLSVYIKRVHFKLHESYAEPNRVCYSPPYGVTETGWGEFEVAMKIFFQDSNERPVIIYHFLKLFDREKDGNVKVGSAPVQSEFYDEMIFTDPTTKMYRLLTHPRMSPHGSPTHRIDYEERKASDLQKILAAKKKVRQEIADLKSRLGNAKDSIHKLKSQGNVV</sequence>
<dbReference type="Pfam" id="PF03366">
    <property type="entry name" value="YEATS"/>
    <property type="match status" value="1"/>
</dbReference>
<name>A0A8X6QCE0_NEPPI</name>
<keyword evidence="9" id="KW-1185">Reference proteome</keyword>
<dbReference type="Gene3D" id="2.60.40.1970">
    <property type="entry name" value="YEATS domain"/>
    <property type="match status" value="1"/>
</dbReference>
<dbReference type="GO" id="GO:0006355">
    <property type="term" value="P:regulation of DNA-templated transcription"/>
    <property type="evidence" value="ECO:0007669"/>
    <property type="project" value="InterPro"/>
</dbReference>
<dbReference type="Proteomes" id="UP000887013">
    <property type="component" value="Unassembled WGS sequence"/>
</dbReference>
<evidence type="ECO:0000313" key="9">
    <source>
        <dbReference type="Proteomes" id="UP000887013"/>
    </source>
</evidence>
<feature type="compositionally biased region" description="Polar residues" evidence="6">
    <location>
        <begin position="114"/>
        <end position="131"/>
    </location>
</feature>
<evidence type="ECO:0000259" key="7">
    <source>
        <dbReference type="PROSITE" id="PS51037"/>
    </source>
</evidence>
<evidence type="ECO:0000256" key="2">
    <source>
        <dbReference type="ARBA" id="ARBA00023163"/>
    </source>
</evidence>
<feature type="compositionally biased region" description="Low complexity" evidence="6">
    <location>
        <begin position="148"/>
        <end position="165"/>
    </location>
</feature>
<evidence type="ECO:0000256" key="4">
    <source>
        <dbReference type="PROSITE-ProRule" id="PRU00376"/>
    </source>
</evidence>
<evidence type="ECO:0000256" key="5">
    <source>
        <dbReference type="SAM" id="Coils"/>
    </source>
</evidence>
<dbReference type="InterPro" id="IPR005033">
    <property type="entry name" value="YEATS"/>
</dbReference>
<keyword evidence="2" id="KW-0804">Transcription</keyword>
<organism evidence="8 9">
    <name type="scientific">Nephila pilipes</name>
    <name type="common">Giant wood spider</name>
    <name type="synonym">Nephila maculata</name>
    <dbReference type="NCBI Taxonomy" id="299642"/>
    <lineage>
        <taxon>Eukaryota</taxon>
        <taxon>Metazoa</taxon>
        <taxon>Ecdysozoa</taxon>
        <taxon>Arthropoda</taxon>
        <taxon>Chelicerata</taxon>
        <taxon>Arachnida</taxon>
        <taxon>Araneae</taxon>
        <taxon>Araneomorphae</taxon>
        <taxon>Entelegynae</taxon>
        <taxon>Araneoidea</taxon>
        <taxon>Nephilidae</taxon>
        <taxon>Nephila</taxon>
    </lineage>
</organism>
<feature type="coiled-coil region" evidence="5">
    <location>
        <begin position="417"/>
        <end position="451"/>
    </location>
</feature>
<keyword evidence="3 4" id="KW-0539">Nucleus</keyword>
<evidence type="ECO:0000256" key="6">
    <source>
        <dbReference type="SAM" id="MobiDB-lite"/>
    </source>
</evidence>
<keyword evidence="1" id="KW-0805">Transcription regulation</keyword>
<comment type="caution">
    <text evidence="8">The sequence shown here is derived from an EMBL/GenBank/DDBJ whole genome shotgun (WGS) entry which is preliminary data.</text>
</comment>
<keyword evidence="5" id="KW-0175">Coiled coil</keyword>
<dbReference type="InterPro" id="IPR038704">
    <property type="entry name" value="YEAST_sf"/>
</dbReference>